<dbReference type="EMBL" id="CP015217">
    <property type="protein sequence ID" value="AOP33521.1"/>
    <property type="molecule type" value="Genomic_DNA"/>
</dbReference>
<keyword evidence="3" id="KW-1185">Reference proteome</keyword>
<evidence type="ECO:0000313" key="2">
    <source>
        <dbReference type="EMBL" id="AOP36383.1"/>
    </source>
</evidence>
<protein>
    <submittedName>
        <fullName evidence="1">Antitoxin</fullName>
    </submittedName>
</protein>
<dbReference type="KEGG" id="laj:A0128_06480"/>
<evidence type="ECO:0000313" key="1">
    <source>
        <dbReference type="EMBL" id="AOP33521.1"/>
    </source>
</evidence>
<dbReference type="Proteomes" id="UP000094197">
    <property type="component" value="Chromosome 1"/>
</dbReference>
<reference evidence="1 3" key="1">
    <citation type="submission" date="2016-04" db="EMBL/GenBank/DDBJ databases">
        <title>Complete genome seqeunce of Leptospira alstonii serovar Room22.</title>
        <authorList>
            <person name="Nally J.E."/>
            <person name="Bayles D.O."/>
            <person name="Hurley D."/>
            <person name="Fanning S."/>
            <person name="McMahon B.J."/>
            <person name="Arent Z."/>
        </authorList>
    </citation>
    <scope>NUCLEOTIDE SEQUENCE [LARGE SCALE GENOMIC DNA]</scope>
    <source>
        <strain evidence="1 3">GWTS #1</strain>
    </source>
</reference>
<dbReference type="AlphaFoldDB" id="A0A1D7UVF8"/>
<sequence>MKYKLSQEEKSLESSIEKNEWKPVDNKAQYLKKFRSAAKNTLLKDKRMNIRIAGKDIQLLKTKALEIGIPYQTLVSSILHQYVTGKLKER</sequence>
<evidence type="ECO:0000313" key="3">
    <source>
        <dbReference type="Proteomes" id="UP000094197"/>
    </source>
</evidence>
<name>A0A1D7UVF8_9LEPT</name>
<gene>
    <name evidence="1" type="ORF">A0128_06480</name>
    <name evidence="2" type="ORF">A0128_20415</name>
</gene>
<organism evidence="1 3">
    <name type="scientific">Leptospira tipperaryensis</name>
    <dbReference type="NCBI Taxonomy" id="2564040"/>
    <lineage>
        <taxon>Bacteria</taxon>
        <taxon>Pseudomonadati</taxon>
        <taxon>Spirochaetota</taxon>
        <taxon>Spirochaetia</taxon>
        <taxon>Leptospirales</taxon>
        <taxon>Leptospiraceae</taxon>
        <taxon>Leptospira</taxon>
    </lineage>
</organism>
<dbReference type="RefSeq" id="WP_069606758.1">
    <property type="nucleotide sequence ID" value="NZ_CP015217.1"/>
</dbReference>
<dbReference type="OrthoDB" id="595481at2"/>
<dbReference type="Proteomes" id="UP000094197">
    <property type="component" value="Chromosome 2"/>
</dbReference>
<dbReference type="EMBL" id="CP015218">
    <property type="protein sequence ID" value="AOP36383.1"/>
    <property type="molecule type" value="Genomic_DNA"/>
</dbReference>
<dbReference type="KEGG" id="laj:A0128_20415"/>
<proteinExistence type="predicted"/>
<accession>A0A1D7UVF8</accession>